<evidence type="ECO:0000313" key="2">
    <source>
        <dbReference type="EMBL" id="KAA5829107.1"/>
    </source>
</evidence>
<name>A0A5M7BLQ1_SACHI</name>
<reference evidence="2 3" key="1">
    <citation type="submission" date="2019-09" db="EMBL/GenBank/DDBJ databases">
        <title>Draft genome sequence of the thermophilic Saccharopolyspora hirsuta VKM Ac-666T.</title>
        <authorList>
            <person name="Lobastova T.G."/>
            <person name="Fokina V."/>
            <person name="Bragin E.Y."/>
            <person name="Shtratnikova V.Y."/>
            <person name="Starodumova I.P."/>
            <person name="Tarlachkov S.V."/>
            <person name="Donova M.V."/>
        </authorList>
    </citation>
    <scope>NUCLEOTIDE SEQUENCE [LARGE SCALE GENOMIC DNA]</scope>
    <source>
        <strain evidence="2 3">VKM Ac-666</strain>
    </source>
</reference>
<keyword evidence="3" id="KW-1185">Reference proteome</keyword>
<dbReference type="Pfam" id="PF01370">
    <property type="entry name" value="Epimerase"/>
    <property type="match status" value="1"/>
</dbReference>
<accession>A0A5M7BLQ1</accession>
<evidence type="ECO:0000313" key="3">
    <source>
        <dbReference type="Proteomes" id="UP000323946"/>
    </source>
</evidence>
<dbReference type="SUPFAM" id="SSF51735">
    <property type="entry name" value="NAD(P)-binding Rossmann-fold domains"/>
    <property type="match status" value="1"/>
</dbReference>
<organism evidence="2 3">
    <name type="scientific">Saccharopolyspora hirsuta</name>
    <dbReference type="NCBI Taxonomy" id="1837"/>
    <lineage>
        <taxon>Bacteria</taxon>
        <taxon>Bacillati</taxon>
        <taxon>Actinomycetota</taxon>
        <taxon>Actinomycetes</taxon>
        <taxon>Pseudonocardiales</taxon>
        <taxon>Pseudonocardiaceae</taxon>
        <taxon>Saccharopolyspora</taxon>
    </lineage>
</organism>
<dbReference type="Gene3D" id="3.40.50.720">
    <property type="entry name" value="NAD(P)-binding Rossmann-like Domain"/>
    <property type="match status" value="1"/>
</dbReference>
<dbReference type="EMBL" id="VWPH01000013">
    <property type="protein sequence ID" value="KAA5829107.1"/>
    <property type="molecule type" value="Genomic_DNA"/>
</dbReference>
<dbReference type="SMR" id="A0A5M7BLQ1"/>
<dbReference type="PANTHER" id="PTHR48079:SF6">
    <property type="entry name" value="NAD(P)-BINDING DOMAIN-CONTAINING PROTEIN-RELATED"/>
    <property type="match status" value="1"/>
</dbReference>
<gene>
    <name evidence="2" type="ORF">F1721_25885</name>
</gene>
<proteinExistence type="predicted"/>
<dbReference type="RefSeq" id="WP_150069392.1">
    <property type="nucleotide sequence ID" value="NZ_VWPH01000013.1"/>
</dbReference>
<dbReference type="InterPro" id="IPR001509">
    <property type="entry name" value="Epimerase_deHydtase"/>
</dbReference>
<dbReference type="PANTHER" id="PTHR48079">
    <property type="entry name" value="PROTEIN YEEZ"/>
    <property type="match status" value="1"/>
</dbReference>
<dbReference type="OrthoDB" id="7941246at2"/>
<dbReference type="InterPro" id="IPR051783">
    <property type="entry name" value="NAD(P)-dependent_oxidoreduct"/>
</dbReference>
<dbReference type="Proteomes" id="UP000323946">
    <property type="component" value="Unassembled WGS sequence"/>
</dbReference>
<dbReference type="InterPro" id="IPR036291">
    <property type="entry name" value="NAD(P)-bd_dom_sf"/>
</dbReference>
<feature type="domain" description="NAD-dependent epimerase/dehydratase" evidence="1">
    <location>
        <begin position="3"/>
        <end position="204"/>
    </location>
</feature>
<dbReference type="AlphaFoldDB" id="A0A5M7BLQ1"/>
<dbReference type="GO" id="GO:0004029">
    <property type="term" value="F:aldehyde dehydrogenase (NAD+) activity"/>
    <property type="evidence" value="ECO:0007669"/>
    <property type="project" value="TreeGrafter"/>
</dbReference>
<sequence>MRILVLGGTVFVGHAVAAAALERGHEVVCAARGASGDVPDGAELVVVDRAEGLGALAGERFDAVVDVARNYQWVREALDALGDAGHWTFVSTINVYSDNKTTGQNAGGALLAPITDSADTSTPESYGGIKVACENAVRAAMGDRAFVVRPGLITGPHDPTDRFGYWPLRLSRGGRVLVPDTPGAPVQHIDVRDLATWIVTAAERGLAGTFDGVGPVSTLGALLAEVAALVAPPGTEIAAVAPDALDEAGVQRWSGPKSLPLWIPDDYEGLASHDAAPSLAAGLRVRPLADTVSAALATERALGADRARKAGLTAAEEAELLGTLPSRPW</sequence>
<comment type="caution">
    <text evidence="2">The sequence shown here is derived from an EMBL/GenBank/DDBJ whole genome shotgun (WGS) entry which is preliminary data.</text>
</comment>
<dbReference type="GO" id="GO:0005737">
    <property type="term" value="C:cytoplasm"/>
    <property type="evidence" value="ECO:0007669"/>
    <property type="project" value="TreeGrafter"/>
</dbReference>
<protein>
    <submittedName>
        <fullName evidence="2">NAD-dependent epimerase/dehydratase family protein</fullName>
    </submittedName>
</protein>
<evidence type="ECO:0000259" key="1">
    <source>
        <dbReference type="Pfam" id="PF01370"/>
    </source>
</evidence>